<proteinExistence type="predicted"/>
<evidence type="ECO:0000313" key="3">
    <source>
        <dbReference type="Proteomes" id="UP000001194"/>
    </source>
</evidence>
<evidence type="ECO:0000313" key="2">
    <source>
        <dbReference type="EMBL" id="EDR00876.1"/>
    </source>
</evidence>
<dbReference type="EMBL" id="DS547145">
    <property type="protein sequence ID" value="EDR00876.1"/>
    <property type="molecule type" value="Genomic_DNA"/>
</dbReference>
<dbReference type="KEGG" id="lbc:LACBIDRAFT_333719"/>
<name>B0DWV2_LACBS</name>
<evidence type="ECO:0000256" key="1">
    <source>
        <dbReference type="SAM" id="MobiDB-lite"/>
    </source>
</evidence>
<reference evidence="2 3" key="1">
    <citation type="journal article" date="2008" name="Nature">
        <title>The genome of Laccaria bicolor provides insights into mycorrhizal symbiosis.</title>
        <authorList>
            <person name="Martin F."/>
            <person name="Aerts A."/>
            <person name="Ahren D."/>
            <person name="Brun A."/>
            <person name="Danchin E.G.J."/>
            <person name="Duchaussoy F."/>
            <person name="Gibon J."/>
            <person name="Kohler A."/>
            <person name="Lindquist E."/>
            <person name="Pereda V."/>
            <person name="Salamov A."/>
            <person name="Shapiro H.J."/>
            <person name="Wuyts J."/>
            <person name="Blaudez D."/>
            <person name="Buee M."/>
            <person name="Brokstein P."/>
            <person name="Canbaeck B."/>
            <person name="Cohen D."/>
            <person name="Courty P.E."/>
            <person name="Coutinho P.M."/>
            <person name="Delaruelle C."/>
            <person name="Detter J.C."/>
            <person name="Deveau A."/>
            <person name="DiFazio S."/>
            <person name="Duplessis S."/>
            <person name="Fraissinet-Tachet L."/>
            <person name="Lucic E."/>
            <person name="Frey-Klett P."/>
            <person name="Fourrey C."/>
            <person name="Feussner I."/>
            <person name="Gay G."/>
            <person name="Grimwood J."/>
            <person name="Hoegger P.J."/>
            <person name="Jain P."/>
            <person name="Kilaru S."/>
            <person name="Labbe J."/>
            <person name="Lin Y.C."/>
            <person name="Legue V."/>
            <person name="Le Tacon F."/>
            <person name="Marmeisse R."/>
            <person name="Melayah D."/>
            <person name="Montanini B."/>
            <person name="Muratet M."/>
            <person name="Nehls U."/>
            <person name="Niculita-Hirzel H."/>
            <person name="Oudot-Le Secq M.P."/>
            <person name="Peter M."/>
            <person name="Quesneville H."/>
            <person name="Rajashekar B."/>
            <person name="Reich M."/>
            <person name="Rouhier N."/>
            <person name="Schmutz J."/>
            <person name="Yin T."/>
            <person name="Chalot M."/>
            <person name="Henrissat B."/>
            <person name="Kuees U."/>
            <person name="Lucas S."/>
            <person name="Van de Peer Y."/>
            <person name="Podila G.K."/>
            <person name="Polle A."/>
            <person name="Pukkila P.J."/>
            <person name="Richardson P.M."/>
            <person name="Rouze P."/>
            <person name="Sanders I.R."/>
            <person name="Stajich J.E."/>
            <person name="Tunlid A."/>
            <person name="Tuskan G."/>
            <person name="Grigoriev I.V."/>
        </authorList>
    </citation>
    <scope>NUCLEOTIDE SEQUENCE [LARGE SCALE GENOMIC DNA]</scope>
    <source>
        <strain evidence="3">S238N-H82 / ATCC MYA-4686</strain>
    </source>
</reference>
<keyword evidence="3" id="KW-1185">Reference proteome</keyword>
<dbReference type="RefSeq" id="XP_001888470.1">
    <property type="nucleotide sequence ID" value="XM_001888435.1"/>
</dbReference>
<gene>
    <name evidence="2" type="ORF">LACBIDRAFT_333719</name>
</gene>
<dbReference type="HOGENOM" id="CLU_877357_0_0_1"/>
<dbReference type="InParanoid" id="B0DWV2"/>
<organism evidence="3">
    <name type="scientific">Laccaria bicolor (strain S238N-H82 / ATCC MYA-4686)</name>
    <name type="common">Bicoloured deceiver</name>
    <name type="synonym">Laccaria laccata var. bicolor</name>
    <dbReference type="NCBI Taxonomy" id="486041"/>
    <lineage>
        <taxon>Eukaryota</taxon>
        <taxon>Fungi</taxon>
        <taxon>Dikarya</taxon>
        <taxon>Basidiomycota</taxon>
        <taxon>Agaricomycotina</taxon>
        <taxon>Agaricomycetes</taxon>
        <taxon>Agaricomycetidae</taxon>
        <taxon>Agaricales</taxon>
        <taxon>Agaricineae</taxon>
        <taxon>Hydnangiaceae</taxon>
        <taxon>Laccaria</taxon>
    </lineage>
</organism>
<accession>B0DWV2</accession>
<dbReference type="Proteomes" id="UP000001194">
    <property type="component" value="Unassembled WGS sequence"/>
</dbReference>
<dbReference type="GeneID" id="6084154"/>
<dbReference type="OrthoDB" id="3232711at2759"/>
<feature type="compositionally biased region" description="Polar residues" evidence="1">
    <location>
        <begin position="172"/>
        <end position="185"/>
    </location>
</feature>
<dbReference type="AlphaFoldDB" id="B0DWV2"/>
<protein>
    <submittedName>
        <fullName evidence="2">Predicted protein</fullName>
    </submittedName>
</protein>
<sequence length="317" mass="35192">MVLDWEEDPSKPNPYVSLITHASQNDIKNQLLEEEKKELAAGVPHVHSTGPTAFISMGLLIEENQRRIAWDARGPEALMVHRDNELQQRRLVLMHQLKQFHNLQDVYTPAAAVMLAQAEEAQQHLPAPAAVASLCPSGQSSHSQLPGRFGQHRNKATASTMPGCTREDSDSSTRNIRGQNPNTRATDTISHIEDKCKALAVKYHATRQALLELIGPGDWERELKELNDGDLTTPDGTEISIEIPNDEIGPDGCLLSKKRLNDGLNEVRQAGIQRDIHARFTHLWDQPLVPFTRDEDSGEGSATVLDPAVEAFFEDDD</sequence>
<feature type="region of interest" description="Disordered" evidence="1">
    <location>
        <begin position="136"/>
        <end position="185"/>
    </location>
</feature>